<gene>
    <name evidence="2" type="ORF">B5K10_04060</name>
</gene>
<dbReference type="Proteomes" id="UP000256748">
    <property type="component" value="Unassembled WGS sequence"/>
</dbReference>
<evidence type="ECO:0008006" key="4">
    <source>
        <dbReference type="Google" id="ProtNLM"/>
    </source>
</evidence>
<comment type="caution">
    <text evidence="2">The sequence shown here is derived from an EMBL/GenBank/DDBJ whole genome shotgun (WGS) entry which is preliminary data.</text>
</comment>
<feature type="transmembrane region" description="Helical" evidence="1">
    <location>
        <begin position="388"/>
        <end position="405"/>
    </location>
</feature>
<feature type="transmembrane region" description="Helical" evidence="1">
    <location>
        <begin position="26"/>
        <end position="47"/>
    </location>
</feature>
<sequence>MSTSLVFAMAVTWSVAFYVWRVGINLTLSSVFLGLMLALHGPMYLYYTRIWGIQTKFFETIMSSAPYYDAIGALDLSLALSFVCITIGIAGADFAFGVNHQQIQAALHSWRTQPVRIASGVAQRLKIISAIGFFIILAFIIVENKIPQIIVYFISDASEVAKIAMRRESGGSRFYLFNLLVSNLFPFSAFCCFIALRQRSMKLPAIAWAFIVAVMVAKASTLSKAPLAIFVLQLIVVEHLRKSLDLPLGMAIKFISLCVLLFGAMVLVAIRELHGVGDALDFLFYRIFMIANESLLEYYAAIPSVLPYGWGSKFSWLVGSLTGQPSQPTYVLVGAVHRGMEGSTSTAMFIADAWADFSWVGVFLFSLFAGFFIRLLDIQLIVKRGKTVATIAGLALGHYGIFVMLSTALQTAMMTGGLFLIVPFVLALSSSLKWVSDKNDGGQEHLVQLGRV</sequence>
<dbReference type="AlphaFoldDB" id="A0A3E1BWN8"/>
<proteinExistence type="predicted"/>
<dbReference type="NCBIfam" id="TIGR04370">
    <property type="entry name" value="glyco_rpt_poly"/>
    <property type="match status" value="1"/>
</dbReference>
<keyword evidence="1" id="KW-1133">Transmembrane helix</keyword>
<name>A0A3E1BWN8_RHILT</name>
<reference evidence="2 3" key="1">
    <citation type="submission" date="2017-03" db="EMBL/GenBank/DDBJ databases">
        <title>Genome analysis of Rhizobial strains effectives or ineffectives for nitrogen fixation isolated from bean seeds.</title>
        <authorList>
            <person name="Peralta H."/>
            <person name="Aguilar-Vera A."/>
            <person name="Mora Y."/>
            <person name="Vargas-Lagunas C."/>
            <person name="Girard L."/>
            <person name="Mora J."/>
        </authorList>
    </citation>
    <scope>NUCLEOTIDE SEQUENCE [LARGE SCALE GENOMIC DNA]</scope>
    <source>
        <strain evidence="2 3">CCGM5</strain>
    </source>
</reference>
<keyword evidence="1" id="KW-0812">Transmembrane</keyword>
<feature type="transmembrane region" description="Helical" evidence="1">
    <location>
        <begin position="208"/>
        <end position="236"/>
    </location>
</feature>
<evidence type="ECO:0000313" key="2">
    <source>
        <dbReference type="EMBL" id="RFB99701.1"/>
    </source>
</evidence>
<evidence type="ECO:0000256" key="1">
    <source>
        <dbReference type="SAM" id="Phobius"/>
    </source>
</evidence>
<feature type="transmembrane region" description="Helical" evidence="1">
    <location>
        <begin position="282"/>
        <end position="302"/>
    </location>
</feature>
<feature type="transmembrane region" description="Helical" evidence="1">
    <location>
        <begin position="248"/>
        <end position="270"/>
    </location>
</feature>
<protein>
    <recommendedName>
        <fullName evidence="4">Oligosaccharide repeat unit polymerase</fullName>
    </recommendedName>
</protein>
<feature type="transmembrane region" description="Helical" evidence="1">
    <location>
        <begin position="174"/>
        <end position="196"/>
    </location>
</feature>
<feature type="transmembrane region" description="Helical" evidence="1">
    <location>
        <begin position="357"/>
        <end position="376"/>
    </location>
</feature>
<accession>A0A3E1BWN8</accession>
<evidence type="ECO:0000313" key="3">
    <source>
        <dbReference type="Proteomes" id="UP000256748"/>
    </source>
</evidence>
<feature type="transmembrane region" description="Helical" evidence="1">
    <location>
        <begin position="125"/>
        <end position="142"/>
    </location>
</feature>
<dbReference type="EMBL" id="NAOO01000004">
    <property type="protein sequence ID" value="RFB99701.1"/>
    <property type="molecule type" value="Genomic_DNA"/>
</dbReference>
<organism evidence="2 3">
    <name type="scientific">Rhizobium leguminosarum bv. trifolii</name>
    <dbReference type="NCBI Taxonomy" id="386"/>
    <lineage>
        <taxon>Bacteria</taxon>
        <taxon>Pseudomonadati</taxon>
        <taxon>Pseudomonadota</taxon>
        <taxon>Alphaproteobacteria</taxon>
        <taxon>Hyphomicrobiales</taxon>
        <taxon>Rhizobiaceae</taxon>
        <taxon>Rhizobium/Agrobacterium group</taxon>
        <taxon>Rhizobium</taxon>
    </lineage>
</organism>
<dbReference type="RefSeq" id="WP_116272412.1">
    <property type="nucleotide sequence ID" value="NZ_KZ859521.1"/>
</dbReference>
<keyword evidence="1" id="KW-0472">Membrane</keyword>
<feature type="transmembrane region" description="Helical" evidence="1">
    <location>
        <begin position="411"/>
        <end position="429"/>
    </location>
</feature>